<dbReference type="AlphaFoldDB" id="A0A0H3CXU3"/>
<evidence type="ECO:0000256" key="2">
    <source>
        <dbReference type="SAM" id="SignalP"/>
    </source>
</evidence>
<feature type="chain" id="PRO_5038682967" evidence="2">
    <location>
        <begin position="20"/>
        <end position="298"/>
    </location>
</feature>
<keyword evidence="2" id="KW-0732">Signal</keyword>
<name>A0A0H3CXU3_AMYMU</name>
<sequence>MRKLSGIFLVGLCLGAVGAVVVTARHSSAAVPQPIAAAEFVTPTSATPTPTPTSTPAPAAKTEPSASSATSAPAAKGQPANVNAAALDNIVGDGEVSAVVFDRERGAVVTSVRADRAYTSASLVKLLIALSALEQGGPVADVQRMLSRSDDDLASRFWTAYGGPSIVTHWTTKLGLTGTRPPEEPGRWGDTRITASDIVRIYRYLLDHKSIAILNALHDATERGADGFRQYFGIPDAAAGQQWAVKQGWSCCRPTRMLHTTGVVGHYIVVVLTEHPAKVDYATGSRRVTEIVSTLLGG</sequence>
<reference evidence="3 4" key="1">
    <citation type="journal article" date="2010" name="Cell Res.">
        <title>Complete genome sequence of the rifamycin SV-producing Amycolatopsis mediterranei U32 revealed its genetic characteristics in phylogeny and metabolism.</title>
        <authorList>
            <person name="Zhao W."/>
            <person name="Zhong Y."/>
            <person name="Yuan H."/>
            <person name="Wang J."/>
            <person name="Zheng H."/>
            <person name="Wang Y."/>
            <person name="Cen X."/>
            <person name="Xu F."/>
            <person name="Bai J."/>
            <person name="Han X."/>
            <person name="Lu G."/>
            <person name="Zhu Y."/>
            <person name="Shao Z."/>
            <person name="Yan H."/>
            <person name="Li C."/>
            <person name="Peng N."/>
            <person name="Zhang Z."/>
            <person name="Zhang Y."/>
            <person name="Lin W."/>
            <person name="Fan Y."/>
            <person name="Qin Z."/>
            <person name="Hu Y."/>
            <person name="Zhu B."/>
            <person name="Wang S."/>
            <person name="Ding X."/>
            <person name="Zhao G.P."/>
        </authorList>
    </citation>
    <scope>NUCLEOTIDE SEQUENCE [LARGE SCALE GENOMIC DNA]</scope>
    <source>
        <strain evidence="4">U-32</strain>
    </source>
</reference>
<dbReference type="GeneID" id="92868115"/>
<dbReference type="RefSeq" id="WP_013222267.1">
    <property type="nucleotide sequence ID" value="NC_014318.1"/>
</dbReference>
<dbReference type="PANTHER" id="PTHR35333">
    <property type="entry name" value="BETA-LACTAMASE"/>
    <property type="match status" value="1"/>
</dbReference>
<keyword evidence="3" id="KW-0449">Lipoprotein</keyword>
<gene>
    <name evidence="3" type="ordered locus">AMED_0318</name>
</gene>
<dbReference type="EMBL" id="CP002000">
    <property type="protein sequence ID" value="ADJ42141.1"/>
    <property type="molecule type" value="Genomic_DNA"/>
</dbReference>
<dbReference type="PATRIC" id="fig|749927.5.peg.328"/>
<dbReference type="KEGG" id="amd:AMED_0318"/>
<dbReference type="GO" id="GO:0046677">
    <property type="term" value="P:response to antibiotic"/>
    <property type="evidence" value="ECO:0007669"/>
    <property type="project" value="InterPro"/>
</dbReference>
<dbReference type="OrthoDB" id="4981298at2"/>
<proteinExistence type="predicted"/>
<protein>
    <submittedName>
        <fullName evidence="3">Putative alanine rich lipoprotein LppW</fullName>
    </submittedName>
</protein>
<feature type="signal peptide" evidence="2">
    <location>
        <begin position="1"/>
        <end position="19"/>
    </location>
</feature>
<dbReference type="GO" id="GO:0008800">
    <property type="term" value="F:beta-lactamase activity"/>
    <property type="evidence" value="ECO:0007669"/>
    <property type="project" value="InterPro"/>
</dbReference>
<dbReference type="InterPro" id="IPR000871">
    <property type="entry name" value="Beta-lactam_class-A"/>
</dbReference>
<evidence type="ECO:0000256" key="1">
    <source>
        <dbReference type="SAM" id="MobiDB-lite"/>
    </source>
</evidence>
<dbReference type="PANTHER" id="PTHR35333:SF3">
    <property type="entry name" value="BETA-LACTAMASE-TYPE TRANSPEPTIDASE FOLD CONTAINING PROTEIN"/>
    <property type="match status" value="1"/>
</dbReference>
<dbReference type="Gene3D" id="3.40.710.10">
    <property type="entry name" value="DD-peptidase/beta-lactamase superfamily"/>
    <property type="match status" value="1"/>
</dbReference>
<evidence type="ECO:0000313" key="3">
    <source>
        <dbReference type="EMBL" id="ADJ42141.1"/>
    </source>
</evidence>
<organism evidence="3 4">
    <name type="scientific">Amycolatopsis mediterranei (strain U-32)</name>
    <dbReference type="NCBI Taxonomy" id="749927"/>
    <lineage>
        <taxon>Bacteria</taxon>
        <taxon>Bacillati</taxon>
        <taxon>Actinomycetota</taxon>
        <taxon>Actinomycetes</taxon>
        <taxon>Pseudonocardiales</taxon>
        <taxon>Pseudonocardiaceae</taxon>
        <taxon>Amycolatopsis</taxon>
    </lineage>
</organism>
<feature type="region of interest" description="Disordered" evidence="1">
    <location>
        <begin position="42"/>
        <end position="78"/>
    </location>
</feature>
<dbReference type="eggNOG" id="COG1686">
    <property type="taxonomic scope" value="Bacteria"/>
</dbReference>
<dbReference type="GO" id="GO:0030655">
    <property type="term" value="P:beta-lactam antibiotic catabolic process"/>
    <property type="evidence" value="ECO:0007669"/>
    <property type="project" value="InterPro"/>
</dbReference>
<dbReference type="InterPro" id="IPR012338">
    <property type="entry name" value="Beta-lactam/transpept-like"/>
</dbReference>
<dbReference type="HOGENOM" id="CLU_064092_0_0_11"/>
<evidence type="ECO:0000313" key="4">
    <source>
        <dbReference type="Proteomes" id="UP000000328"/>
    </source>
</evidence>
<dbReference type="Proteomes" id="UP000000328">
    <property type="component" value="Chromosome"/>
</dbReference>
<dbReference type="SUPFAM" id="SSF56601">
    <property type="entry name" value="beta-lactamase/transpeptidase-like"/>
    <property type="match status" value="1"/>
</dbReference>
<feature type="compositionally biased region" description="Low complexity" evidence="1">
    <location>
        <begin position="56"/>
        <end position="75"/>
    </location>
</feature>
<accession>A0A0H3CXU3</accession>